<dbReference type="PANTHER" id="PTHR43572:SF38">
    <property type="entry name" value="PROTEIN SMAX1-LIKE 6"/>
    <property type="match status" value="1"/>
</dbReference>
<reference evidence="1 3" key="1">
    <citation type="submission" date="2019-04" db="EMBL/GenBank/DDBJ databases">
        <title>An improved genome assembly and genetic linkage map for asparagus bean, Vigna unguiculata ssp. sesquipedialis.</title>
        <authorList>
            <person name="Xia Q."/>
            <person name="Zhang R."/>
            <person name="Dong Y."/>
        </authorList>
    </citation>
    <scope>NUCLEOTIDE SEQUENCE [LARGE SCALE GENOMIC DNA]</scope>
    <source>
        <tissue evidence="1">Leaf</tissue>
    </source>
</reference>
<evidence type="ECO:0000313" key="1">
    <source>
        <dbReference type="EMBL" id="QCD81432.1"/>
    </source>
</evidence>
<dbReference type="Proteomes" id="UP000501690">
    <property type="component" value="Linkage Group LG2"/>
</dbReference>
<dbReference type="EMBL" id="CP039346">
    <property type="protein sequence ID" value="QCD81433.1"/>
    <property type="molecule type" value="Genomic_DNA"/>
</dbReference>
<dbReference type="AlphaFoldDB" id="A0A4D6KVI5"/>
<protein>
    <submittedName>
        <fullName evidence="1">Uncharacterized protein</fullName>
    </submittedName>
</protein>
<dbReference type="PANTHER" id="PTHR43572">
    <property type="entry name" value="CHAPERONE PROTEIN CLPD, CHLOROPLASTIC"/>
    <property type="match status" value="1"/>
</dbReference>
<proteinExistence type="predicted"/>
<gene>
    <name evidence="1" type="ORF">DEO72_LG2g1758</name>
    <name evidence="2" type="ORF">DEO72_LG2g1759</name>
</gene>
<evidence type="ECO:0000313" key="3">
    <source>
        <dbReference type="Proteomes" id="UP000501690"/>
    </source>
</evidence>
<dbReference type="InterPro" id="IPR051650">
    <property type="entry name" value="SL_signaling_regulator"/>
</dbReference>
<evidence type="ECO:0000313" key="2">
    <source>
        <dbReference type="EMBL" id="QCD81433.1"/>
    </source>
</evidence>
<sequence length="60" mass="6792">MPTIKRSQANQRRQSQHGGTTSFLKVELKHFVLSILDDLIMSQDFAEAGFRSCDIKLALL</sequence>
<name>A0A4D6KVI5_VIGUN</name>
<organism evidence="1 3">
    <name type="scientific">Vigna unguiculata</name>
    <name type="common">Cowpea</name>
    <dbReference type="NCBI Taxonomy" id="3917"/>
    <lineage>
        <taxon>Eukaryota</taxon>
        <taxon>Viridiplantae</taxon>
        <taxon>Streptophyta</taxon>
        <taxon>Embryophyta</taxon>
        <taxon>Tracheophyta</taxon>
        <taxon>Spermatophyta</taxon>
        <taxon>Magnoliopsida</taxon>
        <taxon>eudicotyledons</taxon>
        <taxon>Gunneridae</taxon>
        <taxon>Pentapetalae</taxon>
        <taxon>rosids</taxon>
        <taxon>fabids</taxon>
        <taxon>Fabales</taxon>
        <taxon>Fabaceae</taxon>
        <taxon>Papilionoideae</taxon>
        <taxon>50 kb inversion clade</taxon>
        <taxon>NPAAA clade</taxon>
        <taxon>indigoferoid/millettioid clade</taxon>
        <taxon>Phaseoleae</taxon>
        <taxon>Vigna</taxon>
    </lineage>
</organism>
<dbReference type="EMBL" id="CP039346">
    <property type="protein sequence ID" value="QCD81432.1"/>
    <property type="molecule type" value="Genomic_DNA"/>
</dbReference>
<keyword evidence="3" id="KW-1185">Reference proteome</keyword>
<accession>A0A4D6KVI5</accession>